<reference evidence="4" key="1">
    <citation type="journal article" date="2019" name="Int. J. Syst. Evol. Microbiol.">
        <title>The Global Catalogue of Microorganisms (GCM) 10K type strain sequencing project: providing services to taxonomists for standard genome sequencing and annotation.</title>
        <authorList>
            <consortium name="The Broad Institute Genomics Platform"/>
            <consortium name="The Broad Institute Genome Sequencing Center for Infectious Disease"/>
            <person name="Wu L."/>
            <person name="Ma J."/>
        </authorList>
    </citation>
    <scope>NUCLEOTIDE SEQUENCE [LARGE SCALE GENOMIC DNA]</scope>
    <source>
        <strain evidence="4">JCM 17688</strain>
    </source>
</reference>
<evidence type="ECO:0000256" key="1">
    <source>
        <dbReference type="ARBA" id="ARBA00006484"/>
    </source>
</evidence>
<dbReference type="RefSeq" id="WP_344995224.1">
    <property type="nucleotide sequence ID" value="NZ_BAABFR010000029.1"/>
</dbReference>
<proteinExistence type="inferred from homology"/>
<dbReference type="InterPro" id="IPR057326">
    <property type="entry name" value="KR_dom"/>
</dbReference>
<dbReference type="Pfam" id="PF13561">
    <property type="entry name" value="adh_short_C2"/>
    <property type="match status" value="1"/>
</dbReference>
<dbReference type="InterPro" id="IPR002347">
    <property type="entry name" value="SDR_fam"/>
</dbReference>
<evidence type="ECO:0000259" key="2">
    <source>
        <dbReference type="SMART" id="SM00822"/>
    </source>
</evidence>
<dbReference type="InterPro" id="IPR036291">
    <property type="entry name" value="NAD(P)-bd_dom_sf"/>
</dbReference>
<dbReference type="EMBL" id="BAABFR010000029">
    <property type="protein sequence ID" value="GAA4392499.1"/>
    <property type="molecule type" value="Genomic_DNA"/>
</dbReference>
<evidence type="ECO:0000313" key="4">
    <source>
        <dbReference type="Proteomes" id="UP001500635"/>
    </source>
</evidence>
<dbReference type="SUPFAM" id="SSF51735">
    <property type="entry name" value="NAD(P)-binding Rossmann-fold domains"/>
    <property type="match status" value="1"/>
</dbReference>
<accession>A0ABP8JL61</accession>
<dbReference type="PRINTS" id="PR00081">
    <property type="entry name" value="GDHRDH"/>
</dbReference>
<comment type="similarity">
    <text evidence="1">Belongs to the short-chain dehydrogenases/reductases (SDR) family.</text>
</comment>
<feature type="domain" description="Ketoreductase" evidence="2">
    <location>
        <begin position="8"/>
        <end position="177"/>
    </location>
</feature>
<dbReference type="Proteomes" id="UP001500635">
    <property type="component" value="Unassembled WGS sequence"/>
</dbReference>
<sequence>MDLGLAGRVALVTGGSRGIGKACARALLAEGAHVALLARGADALAAAAAELGTGVLTVRADTTDARQVQNAVDAVVAEFGRLDIVVNSAAQPASVSSVGTGIEGTDPAEALAQVDTKVLGYLRVARAAAPYLRAAVRASAAAGAPAGAAIINVSGMNARRTGSIAGSIRNIGVVALAQNLADELGPDGIAVTVVHPGMTRTDSRELTPGRLASAEANALGRVVDAAEIADIVCFLASPRAAALNGAVLEADGGRPGTLYV</sequence>
<keyword evidence="4" id="KW-1185">Reference proteome</keyword>
<organism evidence="3 4">
    <name type="scientific">Tsukamurella soli</name>
    <dbReference type="NCBI Taxonomy" id="644556"/>
    <lineage>
        <taxon>Bacteria</taxon>
        <taxon>Bacillati</taxon>
        <taxon>Actinomycetota</taxon>
        <taxon>Actinomycetes</taxon>
        <taxon>Mycobacteriales</taxon>
        <taxon>Tsukamurellaceae</taxon>
        <taxon>Tsukamurella</taxon>
    </lineage>
</organism>
<dbReference type="SMART" id="SM00822">
    <property type="entry name" value="PKS_KR"/>
    <property type="match status" value="1"/>
</dbReference>
<comment type="caution">
    <text evidence="3">The sequence shown here is derived from an EMBL/GenBank/DDBJ whole genome shotgun (WGS) entry which is preliminary data.</text>
</comment>
<name>A0ABP8JL61_9ACTN</name>
<evidence type="ECO:0000313" key="3">
    <source>
        <dbReference type="EMBL" id="GAA4392499.1"/>
    </source>
</evidence>
<gene>
    <name evidence="3" type="ORF">GCM10023147_22350</name>
</gene>
<dbReference type="CDD" id="cd05233">
    <property type="entry name" value="SDR_c"/>
    <property type="match status" value="1"/>
</dbReference>
<dbReference type="Gene3D" id="3.40.50.720">
    <property type="entry name" value="NAD(P)-binding Rossmann-like Domain"/>
    <property type="match status" value="1"/>
</dbReference>
<protein>
    <submittedName>
        <fullName evidence="3">SDR family oxidoreductase</fullName>
    </submittedName>
</protein>
<dbReference type="PANTHER" id="PTHR42760">
    <property type="entry name" value="SHORT-CHAIN DEHYDROGENASES/REDUCTASES FAMILY MEMBER"/>
    <property type="match status" value="1"/>
</dbReference>